<name>A0A4R2JYI6_9PSEU</name>
<evidence type="ECO:0000313" key="3">
    <source>
        <dbReference type="Proteomes" id="UP000295680"/>
    </source>
</evidence>
<sequence length="231" mass="25883">MPVLIWTFEPPSPSPASTPGSDWVARLSAWSTFAYSILTLAALLVAAYAARAAFRANAHQAQQIAILKDESTDRQQDRRRSQALGVSAWIANRVDGLWALNASSGPIYDVQITYVTPGDSSKLTWERHVLPPGSAKAHPNPAEHLSDLAASVERAFDEAKQGELAEYRERFRLLKEERAEFERTSEAEQAIWRRAEEIEKMWLNCGLTIEFRDSAGVRWKRDARGVLSEMS</sequence>
<comment type="caution">
    <text evidence="2">The sequence shown here is derived from an EMBL/GenBank/DDBJ whole genome shotgun (WGS) entry which is preliminary data.</text>
</comment>
<evidence type="ECO:0000256" key="1">
    <source>
        <dbReference type="SAM" id="Phobius"/>
    </source>
</evidence>
<feature type="transmembrane region" description="Helical" evidence="1">
    <location>
        <begin position="27"/>
        <end position="50"/>
    </location>
</feature>
<organism evidence="2 3">
    <name type="scientific">Actinocrispum wychmicini</name>
    <dbReference type="NCBI Taxonomy" id="1213861"/>
    <lineage>
        <taxon>Bacteria</taxon>
        <taxon>Bacillati</taxon>
        <taxon>Actinomycetota</taxon>
        <taxon>Actinomycetes</taxon>
        <taxon>Pseudonocardiales</taxon>
        <taxon>Pseudonocardiaceae</taxon>
        <taxon>Actinocrispum</taxon>
    </lineage>
</organism>
<dbReference type="AlphaFoldDB" id="A0A4R2JYI6"/>
<dbReference type="Proteomes" id="UP000295680">
    <property type="component" value="Unassembled WGS sequence"/>
</dbReference>
<keyword evidence="3" id="KW-1185">Reference proteome</keyword>
<keyword evidence="1" id="KW-0812">Transmembrane</keyword>
<protein>
    <submittedName>
        <fullName evidence="2">Uncharacterized protein</fullName>
    </submittedName>
</protein>
<evidence type="ECO:0000313" key="2">
    <source>
        <dbReference type="EMBL" id="TCO64387.1"/>
    </source>
</evidence>
<proteinExistence type="predicted"/>
<reference evidence="2 3" key="1">
    <citation type="submission" date="2019-03" db="EMBL/GenBank/DDBJ databases">
        <title>Genomic Encyclopedia of Type Strains, Phase IV (KMG-IV): sequencing the most valuable type-strain genomes for metagenomic binning, comparative biology and taxonomic classification.</title>
        <authorList>
            <person name="Goeker M."/>
        </authorList>
    </citation>
    <scope>NUCLEOTIDE SEQUENCE [LARGE SCALE GENOMIC DNA]</scope>
    <source>
        <strain evidence="2 3">DSM 45934</strain>
    </source>
</reference>
<accession>A0A4R2JYI6</accession>
<dbReference type="EMBL" id="SLWS01000001">
    <property type="protein sequence ID" value="TCO64387.1"/>
    <property type="molecule type" value="Genomic_DNA"/>
</dbReference>
<gene>
    <name evidence="2" type="ORF">EV192_101155</name>
</gene>
<keyword evidence="1" id="KW-1133">Transmembrane helix</keyword>
<keyword evidence="1" id="KW-0472">Membrane</keyword>